<organism evidence="2 3">
    <name type="scientific">Photobacterium angustum</name>
    <dbReference type="NCBI Taxonomy" id="661"/>
    <lineage>
        <taxon>Bacteria</taxon>
        <taxon>Pseudomonadati</taxon>
        <taxon>Pseudomonadota</taxon>
        <taxon>Gammaproteobacteria</taxon>
        <taxon>Vibrionales</taxon>
        <taxon>Vibrionaceae</taxon>
        <taxon>Photobacterium</taxon>
    </lineage>
</organism>
<dbReference type="EMBL" id="PYOU01000014">
    <property type="protein sequence ID" value="PSX07029.1"/>
    <property type="molecule type" value="Genomic_DNA"/>
</dbReference>
<sequence>MNNPAKVISLTLSVLLQPAFAKSIDVIPQTVRNAVALEISELQVINKCGVIETTLNPKNDDINQYLYKLLEQTAAAMLEKTDQNISKSTLTSSLISGSEKLSSHYLARINSTMKDLTNEEKSLSLNTEWKLLSCDKVAFKAGLKS</sequence>
<protein>
    <submittedName>
        <fullName evidence="2">Uncharacterized protein</fullName>
    </submittedName>
</protein>
<feature type="chain" id="PRO_5046169099" evidence="1">
    <location>
        <begin position="22"/>
        <end position="145"/>
    </location>
</feature>
<reference evidence="2 3" key="1">
    <citation type="submission" date="2018-01" db="EMBL/GenBank/DDBJ databases">
        <title>Whole genome sequencing of Histamine producing bacteria.</title>
        <authorList>
            <person name="Butler K."/>
        </authorList>
    </citation>
    <scope>NUCLEOTIDE SEQUENCE [LARGE SCALE GENOMIC DNA]</scope>
    <source>
        <strain evidence="2 3">A6-1</strain>
    </source>
</reference>
<evidence type="ECO:0000256" key="1">
    <source>
        <dbReference type="SAM" id="SignalP"/>
    </source>
</evidence>
<gene>
    <name evidence="2" type="ORF">C0W27_15790</name>
</gene>
<feature type="signal peptide" evidence="1">
    <location>
        <begin position="1"/>
        <end position="21"/>
    </location>
</feature>
<comment type="caution">
    <text evidence="2">The sequence shown here is derived from an EMBL/GenBank/DDBJ whole genome shotgun (WGS) entry which is preliminary data.</text>
</comment>
<keyword evidence="3" id="KW-1185">Reference proteome</keyword>
<proteinExistence type="predicted"/>
<evidence type="ECO:0000313" key="3">
    <source>
        <dbReference type="Proteomes" id="UP000240989"/>
    </source>
</evidence>
<name>A0ABX5H1T5_PHOAN</name>
<accession>A0ABX5H1T5</accession>
<evidence type="ECO:0000313" key="2">
    <source>
        <dbReference type="EMBL" id="PSX07029.1"/>
    </source>
</evidence>
<dbReference type="Proteomes" id="UP000240989">
    <property type="component" value="Unassembled WGS sequence"/>
</dbReference>
<keyword evidence="1" id="KW-0732">Signal</keyword>
<dbReference type="RefSeq" id="WP_045152863.1">
    <property type="nucleotide sequence ID" value="NZ_JZSW01000007.1"/>
</dbReference>